<dbReference type="InterPro" id="IPR034660">
    <property type="entry name" value="DinB/YfiT-like"/>
</dbReference>
<dbReference type="InterPro" id="IPR017517">
    <property type="entry name" value="Maleyloyr_isom"/>
</dbReference>
<dbReference type="InterPro" id="IPR024344">
    <property type="entry name" value="MDMPI_metal-binding"/>
</dbReference>
<dbReference type="GO" id="GO:0016853">
    <property type="term" value="F:isomerase activity"/>
    <property type="evidence" value="ECO:0007669"/>
    <property type="project" value="UniProtKB-KW"/>
</dbReference>
<protein>
    <submittedName>
        <fullName evidence="2">Maleylpyruvate isomerase family mycothiol-dependent enzyme</fullName>
    </submittedName>
</protein>
<sequence length="280" mass="30638">MPDRIPDRERLTDLLAQQWEAIAALVADLDENAWRAPSPLPGWTIHDVVAHVVGTESWLLGEKPPPHDPLRPKTDLRSLPHVRNEVAMLNEIWVDRLRPLSGARLLALYDEVTERRRAVLAGMDDQAWSEPTVSPIGQVPYARFMRVRLFDCWMHQLDLADGLGRSVDEGGARAEAAFDELTAGLGRAVVKGAGTPDDTVVGFELTGPLRREVWVGVREGRGALIDLVDAEPAAVVTLDSGLFARLRGGRTTVDAHPGAYALSGDTALGERLIRSLAFTI</sequence>
<dbReference type="SUPFAM" id="SSF109854">
    <property type="entry name" value="DinB/YfiT-like putative metalloenzymes"/>
    <property type="match status" value="1"/>
</dbReference>
<feature type="domain" description="Mycothiol-dependent maleylpyruvate isomerase metal-binding" evidence="1">
    <location>
        <begin position="15"/>
        <end position="160"/>
    </location>
</feature>
<evidence type="ECO:0000259" key="1">
    <source>
        <dbReference type="Pfam" id="PF11716"/>
    </source>
</evidence>
<evidence type="ECO:0000313" key="3">
    <source>
        <dbReference type="Proteomes" id="UP001601444"/>
    </source>
</evidence>
<dbReference type="EMBL" id="JBIAMX010000003">
    <property type="protein sequence ID" value="MFF0542778.1"/>
    <property type="molecule type" value="Genomic_DNA"/>
</dbReference>
<proteinExistence type="predicted"/>
<accession>A0ABW6PK85</accession>
<dbReference type="Pfam" id="PF11716">
    <property type="entry name" value="MDMPI_N"/>
    <property type="match status" value="1"/>
</dbReference>
<dbReference type="Proteomes" id="UP001601444">
    <property type="component" value="Unassembled WGS sequence"/>
</dbReference>
<comment type="caution">
    <text evidence="2">The sequence shown here is derived from an EMBL/GenBank/DDBJ whole genome shotgun (WGS) entry which is preliminary data.</text>
</comment>
<keyword evidence="3" id="KW-1185">Reference proteome</keyword>
<organism evidence="2 3">
    <name type="scientific">Nocardia thailandica</name>
    <dbReference type="NCBI Taxonomy" id="257275"/>
    <lineage>
        <taxon>Bacteria</taxon>
        <taxon>Bacillati</taxon>
        <taxon>Actinomycetota</taxon>
        <taxon>Actinomycetes</taxon>
        <taxon>Mycobacteriales</taxon>
        <taxon>Nocardiaceae</taxon>
        <taxon>Nocardia</taxon>
    </lineage>
</organism>
<gene>
    <name evidence="2" type="ORF">ACFYTF_08060</name>
</gene>
<dbReference type="Gene3D" id="1.20.120.450">
    <property type="entry name" value="dinb family like domain"/>
    <property type="match status" value="1"/>
</dbReference>
<evidence type="ECO:0000313" key="2">
    <source>
        <dbReference type="EMBL" id="MFF0542778.1"/>
    </source>
</evidence>
<reference evidence="2 3" key="1">
    <citation type="submission" date="2024-10" db="EMBL/GenBank/DDBJ databases">
        <title>The Natural Products Discovery Center: Release of the First 8490 Sequenced Strains for Exploring Actinobacteria Biosynthetic Diversity.</title>
        <authorList>
            <person name="Kalkreuter E."/>
            <person name="Kautsar S.A."/>
            <person name="Yang D."/>
            <person name="Bader C.D."/>
            <person name="Teijaro C.N."/>
            <person name="Fluegel L."/>
            <person name="Davis C.M."/>
            <person name="Simpson J.R."/>
            <person name="Lauterbach L."/>
            <person name="Steele A.D."/>
            <person name="Gui C."/>
            <person name="Meng S."/>
            <person name="Li G."/>
            <person name="Viehrig K."/>
            <person name="Ye F."/>
            <person name="Su P."/>
            <person name="Kiefer A.F."/>
            <person name="Nichols A."/>
            <person name="Cepeda A.J."/>
            <person name="Yan W."/>
            <person name="Fan B."/>
            <person name="Jiang Y."/>
            <person name="Adhikari A."/>
            <person name="Zheng C.-J."/>
            <person name="Schuster L."/>
            <person name="Cowan T.M."/>
            <person name="Smanski M.J."/>
            <person name="Chevrette M.G."/>
            <person name="De Carvalho L.P.S."/>
            <person name="Shen B."/>
        </authorList>
    </citation>
    <scope>NUCLEOTIDE SEQUENCE [LARGE SCALE GENOMIC DNA]</scope>
    <source>
        <strain evidence="2 3">NPDC004045</strain>
    </source>
</reference>
<name>A0ABW6PK85_9NOCA</name>
<keyword evidence="2" id="KW-0413">Isomerase</keyword>
<dbReference type="RefSeq" id="WP_387699534.1">
    <property type="nucleotide sequence ID" value="NZ_JBIAMX010000003.1"/>
</dbReference>
<dbReference type="NCBIfam" id="TIGR03083">
    <property type="entry name" value="maleylpyruvate isomerase family mycothiol-dependent enzyme"/>
    <property type="match status" value="1"/>
</dbReference>